<organism evidence="3 4">
    <name type="scientific">Stegodyphus mimosarum</name>
    <name type="common">African social velvet spider</name>
    <dbReference type="NCBI Taxonomy" id="407821"/>
    <lineage>
        <taxon>Eukaryota</taxon>
        <taxon>Metazoa</taxon>
        <taxon>Ecdysozoa</taxon>
        <taxon>Arthropoda</taxon>
        <taxon>Chelicerata</taxon>
        <taxon>Arachnida</taxon>
        <taxon>Araneae</taxon>
        <taxon>Araneomorphae</taxon>
        <taxon>Entelegynae</taxon>
        <taxon>Eresoidea</taxon>
        <taxon>Eresidae</taxon>
        <taxon>Stegodyphus</taxon>
    </lineage>
</organism>
<keyword evidence="2" id="KW-0472">Membrane</keyword>
<feature type="region of interest" description="Disordered" evidence="1">
    <location>
        <begin position="61"/>
        <end position="87"/>
    </location>
</feature>
<protein>
    <submittedName>
        <fullName evidence="3">Uncharacterized protein</fullName>
    </submittedName>
</protein>
<proteinExistence type="predicted"/>
<reference evidence="3 4" key="1">
    <citation type="submission" date="2013-11" db="EMBL/GenBank/DDBJ databases">
        <title>Genome sequencing of Stegodyphus mimosarum.</title>
        <authorList>
            <person name="Bechsgaard J."/>
        </authorList>
    </citation>
    <scope>NUCLEOTIDE SEQUENCE [LARGE SCALE GENOMIC DNA]</scope>
</reference>
<feature type="non-terminal residue" evidence="3">
    <location>
        <position position="87"/>
    </location>
</feature>
<keyword evidence="2" id="KW-1133">Transmembrane helix</keyword>
<feature type="compositionally biased region" description="Acidic residues" evidence="1">
    <location>
        <begin position="62"/>
        <end position="74"/>
    </location>
</feature>
<evidence type="ECO:0000313" key="4">
    <source>
        <dbReference type="Proteomes" id="UP000054359"/>
    </source>
</evidence>
<keyword evidence="4" id="KW-1185">Reference proteome</keyword>
<feature type="transmembrane region" description="Helical" evidence="2">
    <location>
        <begin position="7"/>
        <end position="25"/>
    </location>
</feature>
<accession>A0A087URG1</accession>
<evidence type="ECO:0000256" key="1">
    <source>
        <dbReference type="SAM" id="MobiDB-lite"/>
    </source>
</evidence>
<dbReference type="EMBL" id="KK121193">
    <property type="protein sequence ID" value="KFM79950.1"/>
    <property type="molecule type" value="Genomic_DNA"/>
</dbReference>
<keyword evidence="2" id="KW-0812">Transmembrane</keyword>
<evidence type="ECO:0000256" key="2">
    <source>
        <dbReference type="SAM" id="Phobius"/>
    </source>
</evidence>
<gene>
    <name evidence="3" type="ORF">X975_19173</name>
</gene>
<dbReference type="AlphaFoldDB" id="A0A087URG1"/>
<evidence type="ECO:0000313" key="3">
    <source>
        <dbReference type="EMBL" id="KFM79950.1"/>
    </source>
</evidence>
<feature type="transmembrane region" description="Helical" evidence="2">
    <location>
        <begin position="31"/>
        <end position="54"/>
    </location>
</feature>
<dbReference type="Proteomes" id="UP000054359">
    <property type="component" value="Unassembled WGS sequence"/>
</dbReference>
<sequence length="87" mass="9680">MESYPLLFSGCLFIAGGLIVISVGLHESVEISMFILTEVIAGLLTLILGVSLMCKGIKKMTEEEETETEQDEDSPFYYELEPTAMKR</sequence>
<name>A0A087URG1_STEMI</name>